<feature type="signal peptide" evidence="5">
    <location>
        <begin position="1"/>
        <end position="20"/>
    </location>
</feature>
<dbReference type="Gene3D" id="3.20.20.80">
    <property type="entry name" value="Glycosidases"/>
    <property type="match status" value="1"/>
</dbReference>
<dbReference type="OrthoDB" id="9806701at2"/>
<dbReference type="PROSITE" id="PS51257">
    <property type="entry name" value="PROKAR_LIPOPROTEIN"/>
    <property type="match status" value="1"/>
</dbReference>
<dbReference type="InterPro" id="IPR017853">
    <property type="entry name" value="GH"/>
</dbReference>
<keyword evidence="3 4" id="KW-0378">Hydrolase</keyword>
<feature type="domain" description="Glycosyl hydrolase family 30 TIM-barrel" evidence="6">
    <location>
        <begin position="90"/>
        <end position="424"/>
    </location>
</feature>
<dbReference type="InterPro" id="IPR033452">
    <property type="entry name" value="GH30_C"/>
</dbReference>
<evidence type="ECO:0000256" key="4">
    <source>
        <dbReference type="RuleBase" id="RU361188"/>
    </source>
</evidence>
<feature type="domain" description="Glycosyl hydrolase family 30 beta sandwich" evidence="7">
    <location>
        <begin position="427"/>
        <end position="488"/>
    </location>
</feature>
<dbReference type="InterPro" id="IPR001139">
    <property type="entry name" value="Glyco_hydro_30"/>
</dbReference>
<proteinExistence type="inferred from homology"/>
<dbReference type="InterPro" id="IPR033453">
    <property type="entry name" value="Glyco_hydro_30_TIM-barrel"/>
</dbReference>
<name>A0A318SA49_9DEIO</name>
<comment type="caution">
    <text evidence="8">The sequence shown here is derived from an EMBL/GenBank/DDBJ whole genome shotgun (WGS) entry which is preliminary data.</text>
</comment>
<dbReference type="EMBL" id="QJSX01000003">
    <property type="protein sequence ID" value="PYE55258.1"/>
    <property type="molecule type" value="Genomic_DNA"/>
</dbReference>
<dbReference type="Pfam" id="PF17189">
    <property type="entry name" value="Glyco_hydro_30C"/>
    <property type="match status" value="1"/>
</dbReference>
<dbReference type="GO" id="GO:0004348">
    <property type="term" value="F:glucosylceramidase activity"/>
    <property type="evidence" value="ECO:0007669"/>
    <property type="project" value="InterPro"/>
</dbReference>
<evidence type="ECO:0000259" key="7">
    <source>
        <dbReference type="Pfam" id="PF17189"/>
    </source>
</evidence>
<dbReference type="PANTHER" id="PTHR11069:SF23">
    <property type="entry name" value="LYSOSOMAL ACID GLUCOSYLCERAMIDASE"/>
    <property type="match status" value="1"/>
</dbReference>
<dbReference type="PANTHER" id="PTHR11069">
    <property type="entry name" value="GLUCOSYLCERAMIDASE"/>
    <property type="match status" value="1"/>
</dbReference>
<evidence type="ECO:0000256" key="1">
    <source>
        <dbReference type="ARBA" id="ARBA00005382"/>
    </source>
</evidence>
<feature type="chain" id="PRO_5016290705" evidence="5">
    <location>
        <begin position="21"/>
        <end position="493"/>
    </location>
</feature>
<keyword evidence="2 5" id="KW-0732">Signal</keyword>
<dbReference type="Gene3D" id="2.60.40.1180">
    <property type="entry name" value="Golgi alpha-mannosidase II"/>
    <property type="match status" value="1"/>
</dbReference>
<evidence type="ECO:0000256" key="2">
    <source>
        <dbReference type="ARBA" id="ARBA00022729"/>
    </source>
</evidence>
<dbReference type="InterPro" id="IPR013780">
    <property type="entry name" value="Glyco_hydro_b"/>
</dbReference>
<dbReference type="Proteomes" id="UP000248326">
    <property type="component" value="Unassembled WGS sequence"/>
</dbReference>
<evidence type="ECO:0000256" key="5">
    <source>
        <dbReference type="SAM" id="SignalP"/>
    </source>
</evidence>
<reference evidence="8 9" key="1">
    <citation type="submission" date="2018-06" db="EMBL/GenBank/DDBJ databases">
        <title>Genomic Encyclopedia of Type Strains, Phase IV (KMG-IV): sequencing the most valuable type-strain genomes for metagenomic binning, comparative biology and taxonomic classification.</title>
        <authorList>
            <person name="Goeker M."/>
        </authorList>
    </citation>
    <scope>NUCLEOTIDE SEQUENCE [LARGE SCALE GENOMIC DNA]</scope>
    <source>
        <strain evidence="8 9">DSM 18048</strain>
    </source>
</reference>
<evidence type="ECO:0000259" key="6">
    <source>
        <dbReference type="Pfam" id="PF02055"/>
    </source>
</evidence>
<sequence>MKHVPTRLFIGLTLLLSACGAPLSTLDATSSDLQALGGGTKTTAPAAQMVLTTADAKNLLARQSDLSFRADAGSTTYTIDVDTTRTYQEIAGFGAALTESSAWLLNSKLDATRRSEVLRKLFDPALGIGLSYLRVPMGASDFALGSYTYDDVPAGQTDETLANFSVARDEQDVLPTARAIRAVSARVRFMASPWSAPAWMKTSGTLSGGSLKPETYDAYARYFLKFVRAYEASGVPIDAVTLQNEPHHETTAYPSMRFEASDAARFVGQHLGPTFQAAGLQTKLLGWDHNWDEPSYAQTLLSDAAASSYLAGSAFHCYAGDVSAQSTVQAAWPTKDVYFTECSGGGWATNFGDNLKWNVENLVIGATRNWAKTVLLWNLALDDVGGPTNGGCGNCRGVVTIPSDGSAIRYNVEYYALGHAAKFVSPGARRVASTTFGVGNVQSVAFRNPNGTRALIVLNGASESRSVKVREAGKSFTVMLVPGAVATFTWAPL</sequence>
<evidence type="ECO:0000313" key="8">
    <source>
        <dbReference type="EMBL" id="PYE55258.1"/>
    </source>
</evidence>
<dbReference type="SUPFAM" id="SSF51445">
    <property type="entry name" value="(Trans)glycosidases"/>
    <property type="match status" value="1"/>
</dbReference>
<keyword evidence="9" id="KW-1185">Reference proteome</keyword>
<evidence type="ECO:0000313" key="9">
    <source>
        <dbReference type="Proteomes" id="UP000248326"/>
    </source>
</evidence>
<keyword evidence="4" id="KW-0326">Glycosidase</keyword>
<dbReference type="Pfam" id="PF02055">
    <property type="entry name" value="Glyco_hydro_30"/>
    <property type="match status" value="1"/>
</dbReference>
<gene>
    <name evidence="8" type="ORF">DES52_10388</name>
</gene>
<protein>
    <submittedName>
        <fullName evidence="8">Glucosylceramidase</fullName>
    </submittedName>
</protein>
<accession>A0A318SA49</accession>
<dbReference type="GO" id="GO:0006680">
    <property type="term" value="P:glucosylceramide catabolic process"/>
    <property type="evidence" value="ECO:0007669"/>
    <property type="project" value="TreeGrafter"/>
</dbReference>
<dbReference type="RefSeq" id="WP_110885620.1">
    <property type="nucleotide sequence ID" value="NZ_QJSX01000003.1"/>
</dbReference>
<organism evidence="8 9">
    <name type="scientific">Deinococcus yavapaiensis KR-236</name>
    <dbReference type="NCBI Taxonomy" id="694435"/>
    <lineage>
        <taxon>Bacteria</taxon>
        <taxon>Thermotogati</taxon>
        <taxon>Deinococcota</taxon>
        <taxon>Deinococci</taxon>
        <taxon>Deinococcales</taxon>
        <taxon>Deinococcaceae</taxon>
        <taxon>Deinococcus</taxon>
    </lineage>
</organism>
<dbReference type="GO" id="GO:0016020">
    <property type="term" value="C:membrane"/>
    <property type="evidence" value="ECO:0007669"/>
    <property type="project" value="GOC"/>
</dbReference>
<dbReference type="AlphaFoldDB" id="A0A318SA49"/>
<comment type="similarity">
    <text evidence="1 4">Belongs to the glycosyl hydrolase 30 family.</text>
</comment>
<dbReference type="PRINTS" id="PR00843">
    <property type="entry name" value="GLHYDRLASE30"/>
</dbReference>
<evidence type="ECO:0000256" key="3">
    <source>
        <dbReference type="ARBA" id="ARBA00022801"/>
    </source>
</evidence>